<feature type="domain" description="F5/8 type C" evidence="5">
    <location>
        <begin position="270"/>
        <end position="415"/>
    </location>
</feature>
<evidence type="ECO:0000256" key="3">
    <source>
        <dbReference type="SAM" id="MobiDB-lite"/>
    </source>
</evidence>
<dbReference type="OrthoDB" id="5476529at2"/>
<dbReference type="InterPro" id="IPR006626">
    <property type="entry name" value="PbH1"/>
</dbReference>
<dbReference type="InterPro" id="IPR036116">
    <property type="entry name" value="FN3_sf"/>
</dbReference>
<evidence type="ECO:0000313" key="6">
    <source>
        <dbReference type="EMBL" id="TDU89361.1"/>
    </source>
</evidence>
<dbReference type="InterPro" id="IPR012334">
    <property type="entry name" value="Pectin_lyas_fold"/>
</dbReference>
<dbReference type="InterPro" id="IPR003961">
    <property type="entry name" value="FN3_dom"/>
</dbReference>
<dbReference type="Proteomes" id="UP000295151">
    <property type="component" value="Unassembled WGS sequence"/>
</dbReference>
<dbReference type="Gene3D" id="2.60.120.260">
    <property type="entry name" value="Galactose-binding domain-like"/>
    <property type="match status" value="2"/>
</dbReference>
<comment type="caution">
    <text evidence="6">The sequence shown here is derived from an EMBL/GenBank/DDBJ whole genome shotgun (WGS) entry which is preliminary data.</text>
</comment>
<feature type="signal peptide" evidence="4">
    <location>
        <begin position="1"/>
        <end position="23"/>
    </location>
</feature>
<keyword evidence="7" id="KW-1185">Reference proteome</keyword>
<name>A0A4R7TBE5_9ACTN</name>
<evidence type="ECO:0000256" key="2">
    <source>
        <dbReference type="ARBA" id="ARBA00023326"/>
    </source>
</evidence>
<dbReference type="AlphaFoldDB" id="A0A4R7TBE5"/>
<dbReference type="InterPro" id="IPR033801">
    <property type="entry name" value="CBM6-CBM35-CBM36-like_1"/>
</dbReference>
<accession>A0A4R7TBE5</accession>
<dbReference type="InterPro" id="IPR008979">
    <property type="entry name" value="Galactose-bd-like_sf"/>
</dbReference>
<evidence type="ECO:0000313" key="7">
    <source>
        <dbReference type="Proteomes" id="UP000295151"/>
    </source>
</evidence>
<feature type="chain" id="PRO_5039392410" evidence="4">
    <location>
        <begin position="24"/>
        <end position="1201"/>
    </location>
</feature>
<evidence type="ECO:0000259" key="5">
    <source>
        <dbReference type="PROSITE" id="PS50022"/>
    </source>
</evidence>
<dbReference type="PROSITE" id="PS50022">
    <property type="entry name" value="FA58C_3"/>
    <property type="match status" value="2"/>
</dbReference>
<proteinExistence type="predicted"/>
<dbReference type="GO" id="GO:0000272">
    <property type="term" value="P:polysaccharide catabolic process"/>
    <property type="evidence" value="ECO:0007669"/>
    <property type="project" value="UniProtKB-KW"/>
</dbReference>
<dbReference type="InterPro" id="IPR055149">
    <property type="entry name" value="Agl_cat_D2"/>
</dbReference>
<sequence length="1201" mass="124083">MRTKPQKWRLLAALLAGSLALSAGPMISAAGLSPGATASAAVPAGPNLAAGKAASASSSTQNYTAGNVTDGNQGSYWESANNAFPQWVQVDLGSAVSTNQVVLKLPTSGWGSRNQTLAVQGSTDGQNFNDLSASASRAFNTPNNTATIDYGASTARYIRILITANTGWPAGQLSELEVYGPATGDTQAPTAPGNLAFTEPAAGQIKLTWTASTDNVGVTGYDVYANGALRTTVAGNVLTYTDTQPASTAVSYFVRAKDAAGNQSPNSSTVTRPGSGGPGTNLALGKPITASGSVFTFVATNANDDNVQTYWEGNANPATLTTQLGANADLSSIVIRLNPDSAWGNRTQTFSILGREQSATTFTTIVGSASYNFSPSTGNTVTIPVSARVADVRLNFTANTGAPAGQVAELQVMGVPAPNPDLTVSGVSWTPTAPVETDSITLRATVNNSGNAASPASDVNFYLGTTKVGTAAVPTLAAGASTTVTASIGSRDAGSYPVSAKVDEANSVIEQNDSNNTANSASPLVVTQVASSDLIASSVSWSPGNPAAGNTVTFSVALKNQGSIASASGAHGITLTVLSGSTAVKTLTGSYSGAIAAGATAPAVNLGTWTAANGRYSVRVVLADDANELPVKRTNNTSEKPLFVGRGANMPYDHLEAEDASVGGGATVIGPNRTIGDLAGEASGRKAVTLNSNGSFVEFTTRASTNTLVTRFSIPDSSGGGGIDSTINVYVNGTFHKALPLTSKYSWLYGAESGPGNSPGAGGPRHIYDEASIMLDSSFPAGTKIKLQKDPANTTNYAIDFVDTEQVAPIANPGAGYAVPAGFSQQDVQNALDKVRQDSTLTGVYLPAGDYQTSGKFNVYGKPIKVVGAGPWYTKFHAPSAQENSDVGFDSQSSANGSTFSGFAYFGNYTSRIDGPGKVFNFAGTSNMTIDNIWVEHMICMYWGANTDNSTIRNSRIRDTFADGINMTNGSAGNTVSNNDARSTGDDSFALFNAVDNGGGEVRDNVFENLSATLTWRAAGFAVYGGTNNIFRNLYVADMLVYSGITISSLDFGIPMNGFGATPPTVFQNVSVVRAGGHFWGNQTFPGIWIFSASKIFQGIRVSDVDIVDPTYSGIMFQTNYVGGQPQFPIADTVLTNITISGARKSGDAFDAKSGFGIWANELPEPNQGPAAGTATFNNLTLTNNAVDIRNTTTTFTITRN</sequence>
<organism evidence="6 7">
    <name type="scientific">Kribbella voronezhensis</name>
    <dbReference type="NCBI Taxonomy" id="2512212"/>
    <lineage>
        <taxon>Bacteria</taxon>
        <taxon>Bacillati</taxon>
        <taxon>Actinomycetota</taxon>
        <taxon>Actinomycetes</taxon>
        <taxon>Propionibacteriales</taxon>
        <taxon>Kribbellaceae</taxon>
        <taxon>Kribbella</taxon>
    </lineage>
</organism>
<keyword evidence="4" id="KW-0732">Signal</keyword>
<feature type="compositionally biased region" description="Polar residues" evidence="3">
    <location>
        <begin position="261"/>
        <end position="272"/>
    </location>
</feature>
<dbReference type="SMART" id="SM00231">
    <property type="entry name" value="FA58C"/>
    <property type="match status" value="2"/>
</dbReference>
<dbReference type="SUPFAM" id="SSF49265">
    <property type="entry name" value="Fibronectin type III"/>
    <property type="match status" value="1"/>
</dbReference>
<dbReference type="SMART" id="SM00710">
    <property type="entry name" value="PbH1"/>
    <property type="match status" value="8"/>
</dbReference>
<keyword evidence="2" id="KW-0119">Carbohydrate metabolism</keyword>
<reference evidence="6 7" key="1">
    <citation type="submission" date="2019-03" db="EMBL/GenBank/DDBJ databases">
        <title>Genomic Encyclopedia of Type Strains, Phase III (KMG-III): the genomes of soil and plant-associated and newly described type strains.</title>
        <authorList>
            <person name="Whitman W."/>
        </authorList>
    </citation>
    <scope>NUCLEOTIDE SEQUENCE [LARGE SCALE GENOMIC DNA]</scope>
    <source>
        <strain evidence="6 7">VKM Ac-2575</strain>
    </source>
</reference>
<dbReference type="Gene3D" id="2.60.40.10">
    <property type="entry name" value="Immunoglobulins"/>
    <property type="match status" value="3"/>
</dbReference>
<dbReference type="EMBL" id="SOCE01000001">
    <property type="protein sequence ID" value="TDU89361.1"/>
    <property type="molecule type" value="Genomic_DNA"/>
</dbReference>
<dbReference type="InterPro" id="IPR013783">
    <property type="entry name" value="Ig-like_fold"/>
</dbReference>
<dbReference type="InterPro" id="IPR011635">
    <property type="entry name" value="CARDB"/>
</dbReference>
<evidence type="ECO:0000256" key="1">
    <source>
        <dbReference type="ARBA" id="ARBA00023295"/>
    </source>
</evidence>
<dbReference type="InterPro" id="IPR011050">
    <property type="entry name" value="Pectin_lyase_fold/virulence"/>
</dbReference>
<dbReference type="SUPFAM" id="SSF49785">
    <property type="entry name" value="Galactose-binding domain-like"/>
    <property type="match status" value="2"/>
</dbReference>
<dbReference type="CDD" id="cd14490">
    <property type="entry name" value="CBM6-CBM35-CBM36_like_1"/>
    <property type="match status" value="1"/>
</dbReference>
<dbReference type="Gene3D" id="2.160.20.10">
    <property type="entry name" value="Single-stranded right-handed beta-helix, Pectin lyase-like"/>
    <property type="match status" value="1"/>
</dbReference>
<protein>
    <submittedName>
        <fullName evidence="6">CARDB protein</fullName>
    </submittedName>
</protein>
<dbReference type="Pfam" id="PF22815">
    <property type="entry name" value="CatAgl_D1"/>
    <property type="match status" value="1"/>
</dbReference>
<dbReference type="Pfam" id="PF00754">
    <property type="entry name" value="F5_F8_type_C"/>
    <property type="match status" value="2"/>
</dbReference>
<dbReference type="Pfam" id="PF07705">
    <property type="entry name" value="CARDB"/>
    <property type="match status" value="1"/>
</dbReference>
<keyword evidence="2" id="KW-0624">Polysaccharide degradation</keyword>
<dbReference type="GO" id="GO:0016798">
    <property type="term" value="F:hydrolase activity, acting on glycosyl bonds"/>
    <property type="evidence" value="ECO:0007669"/>
    <property type="project" value="UniProtKB-KW"/>
</dbReference>
<keyword evidence="1" id="KW-0326">Glycosidase</keyword>
<dbReference type="CDD" id="cd00063">
    <property type="entry name" value="FN3"/>
    <property type="match status" value="1"/>
</dbReference>
<feature type="domain" description="F5/8 type C" evidence="5">
    <location>
        <begin position="37"/>
        <end position="181"/>
    </location>
</feature>
<keyword evidence="1" id="KW-0378">Hydrolase</keyword>
<dbReference type="SUPFAM" id="SSF51126">
    <property type="entry name" value="Pectin lyase-like"/>
    <property type="match status" value="1"/>
</dbReference>
<evidence type="ECO:0000256" key="4">
    <source>
        <dbReference type="SAM" id="SignalP"/>
    </source>
</evidence>
<dbReference type="InterPro" id="IPR000421">
    <property type="entry name" value="FA58C"/>
</dbReference>
<dbReference type="Pfam" id="PF22816">
    <property type="entry name" value="CatAgl_D2"/>
    <property type="match status" value="1"/>
</dbReference>
<dbReference type="RefSeq" id="WP_133979452.1">
    <property type="nucleotide sequence ID" value="NZ_SOCE01000001.1"/>
</dbReference>
<feature type="region of interest" description="Disordered" evidence="3">
    <location>
        <begin position="260"/>
        <end position="280"/>
    </location>
</feature>
<gene>
    <name evidence="6" type="ORF">EV138_2925</name>
</gene>